<keyword evidence="6 14" id="KW-1133">Transmembrane helix</keyword>
<keyword evidence="17" id="KW-1185">Reference proteome</keyword>
<keyword evidence="9 14" id="KW-0472">Membrane</keyword>
<gene>
    <name evidence="16" type="ORF">LOTGIDRAFT_116468</name>
</gene>
<dbReference type="InterPro" id="IPR017452">
    <property type="entry name" value="GPCR_Rhodpsn_7TM"/>
</dbReference>
<keyword evidence="5" id="KW-0681">Retinal protein</keyword>
<dbReference type="AlphaFoldDB" id="V4C2D5"/>
<feature type="transmembrane region" description="Helical" evidence="14">
    <location>
        <begin position="27"/>
        <end position="48"/>
    </location>
</feature>
<dbReference type="InterPro" id="IPR000276">
    <property type="entry name" value="GPCR_Rhodpsn"/>
</dbReference>
<evidence type="ECO:0000256" key="3">
    <source>
        <dbReference type="ARBA" id="ARBA00022606"/>
    </source>
</evidence>
<dbReference type="SUPFAM" id="SSF81321">
    <property type="entry name" value="Family A G protein-coupled receptor-like"/>
    <property type="match status" value="1"/>
</dbReference>
<keyword evidence="8" id="KW-0297">G-protein coupled receptor</keyword>
<evidence type="ECO:0000256" key="11">
    <source>
        <dbReference type="ARBA" id="ARBA00023170"/>
    </source>
</evidence>
<reference evidence="16 17" key="1">
    <citation type="journal article" date="2013" name="Nature">
        <title>Insights into bilaterian evolution from three spiralian genomes.</title>
        <authorList>
            <person name="Simakov O."/>
            <person name="Marletaz F."/>
            <person name="Cho S.J."/>
            <person name="Edsinger-Gonzales E."/>
            <person name="Havlak P."/>
            <person name="Hellsten U."/>
            <person name="Kuo D.H."/>
            <person name="Larsson T."/>
            <person name="Lv J."/>
            <person name="Arendt D."/>
            <person name="Savage R."/>
            <person name="Osoegawa K."/>
            <person name="de Jong P."/>
            <person name="Grimwood J."/>
            <person name="Chapman J.A."/>
            <person name="Shapiro H."/>
            <person name="Aerts A."/>
            <person name="Otillar R.P."/>
            <person name="Terry A.Y."/>
            <person name="Boore J.L."/>
            <person name="Grigoriev I.V."/>
            <person name="Lindberg D.R."/>
            <person name="Seaver E.C."/>
            <person name="Weisblat D.A."/>
            <person name="Putnam N.H."/>
            <person name="Rokhsar D.S."/>
        </authorList>
    </citation>
    <scope>NUCLEOTIDE SEQUENCE [LARGE SCALE GENOMIC DNA]</scope>
</reference>
<keyword evidence="7" id="KW-0157">Chromophore</keyword>
<keyword evidence="10" id="KW-1015">Disulfide bond</keyword>
<evidence type="ECO:0000256" key="7">
    <source>
        <dbReference type="ARBA" id="ARBA00022991"/>
    </source>
</evidence>
<dbReference type="CTD" id="20231352"/>
<feature type="transmembrane region" description="Helical" evidence="14">
    <location>
        <begin position="240"/>
        <end position="266"/>
    </location>
</feature>
<evidence type="ECO:0000256" key="5">
    <source>
        <dbReference type="ARBA" id="ARBA00022925"/>
    </source>
</evidence>
<dbReference type="PANTHER" id="PTHR24240">
    <property type="entry name" value="OPSIN"/>
    <property type="match status" value="1"/>
</dbReference>
<accession>V4C2D5</accession>
<keyword evidence="3" id="KW-0716">Sensory transduction</keyword>
<keyword evidence="4 14" id="KW-0812">Transmembrane</keyword>
<sequence>QKMDNLTTDGNTTVQRLSDSAYMATGIYLIFVAILATLGNILVLSVILGDPKLRAKPHNVLIINLAIADIGISFSGYPLTTISGFYGQWIFSDVACTITGFISFLLSLGSMNTLMCISIYRYIMICRPENRKYLNDRNTKRVLICIWTHALTWTGLPLLGWGGYALEPFGTSCSLDWANGEYRNVTYLVCTIIVCYIIHVIVIGYCYKHVIQTTQKLKCWNVQRQHTLTTMNDMLWIHKVMCIILVMSFLIIWTPYAVVCVIYIIIPDLPIEVTTIPTMFCKAGCMVNPIIYFCTNNQFREACKHIYCGCLYKKVSSGVVP</sequence>
<keyword evidence="13" id="KW-0807">Transducer</keyword>
<feature type="transmembrane region" description="Helical" evidence="14">
    <location>
        <begin position="100"/>
        <end position="123"/>
    </location>
</feature>
<dbReference type="Proteomes" id="UP000030746">
    <property type="component" value="Unassembled WGS sequence"/>
</dbReference>
<dbReference type="RefSeq" id="XP_009053517.1">
    <property type="nucleotide sequence ID" value="XM_009055269.1"/>
</dbReference>
<evidence type="ECO:0000313" key="17">
    <source>
        <dbReference type="Proteomes" id="UP000030746"/>
    </source>
</evidence>
<evidence type="ECO:0000313" key="16">
    <source>
        <dbReference type="EMBL" id="ESO95664.1"/>
    </source>
</evidence>
<evidence type="ECO:0000256" key="6">
    <source>
        <dbReference type="ARBA" id="ARBA00022989"/>
    </source>
</evidence>
<dbReference type="Gene3D" id="1.20.1070.10">
    <property type="entry name" value="Rhodopsin 7-helix transmembrane proteins"/>
    <property type="match status" value="1"/>
</dbReference>
<dbReference type="InterPro" id="IPR002962">
    <property type="entry name" value="Peropsin"/>
</dbReference>
<dbReference type="GO" id="GO:0004930">
    <property type="term" value="F:G protein-coupled receptor activity"/>
    <property type="evidence" value="ECO:0007669"/>
    <property type="project" value="UniProtKB-KW"/>
</dbReference>
<dbReference type="OrthoDB" id="2101615at2759"/>
<feature type="transmembrane region" description="Helical" evidence="14">
    <location>
        <begin position="60"/>
        <end position="80"/>
    </location>
</feature>
<protein>
    <recommendedName>
        <fullName evidence="15">G-protein coupled receptors family 1 profile domain-containing protein</fullName>
    </recommendedName>
</protein>
<evidence type="ECO:0000256" key="2">
    <source>
        <dbReference type="ARBA" id="ARBA00022543"/>
    </source>
</evidence>
<dbReference type="GO" id="GO:0009881">
    <property type="term" value="F:photoreceptor activity"/>
    <property type="evidence" value="ECO:0007669"/>
    <property type="project" value="UniProtKB-KW"/>
</dbReference>
<dbReference type="FunFam" id="1.20.1070.10:FF:000219">
    <property type="entry name" value="Opsin 5-like 2"/>
    <property type="match status" value="1"/>
</dbReference>
<dbReference type="GO" id="GO:0016020">
    <property type="term" value="C:membrane"/>
    <property type="evidence" value="ECO:0007669"/>
    <property type="project" value="UniProtKB-SubCell"/>
</dbReference>
<evidence type="ECO:0000256" key="9">
    <source>
        <dbReference type="ARBA" id="ARBA00023136"/>
    </source>
</evidence>
<evidence type="ECO:0000256" key="14">
    <source>
        <dbReference type="SAM" id="Phobius"/>
    </source>
</evidence>
<evidence type="ECO:0000256" key="12">
    <source>
        <dbReference type="ARBA" id="ARBA00023180"/>
    </source>
</evidence>
<feature type="transmembrane region" description="Helical" evidence="14">
    <location>
        <begin position="144"/>
        <end position="165"/>
    </location>
</feature>
<evidence type="ECO:0000256" key="10">
    <source>
        <dbReference type="ARBA" id="ARBA00023157"/>
    </source>
</evidence>
<dbReference type="PRINTS" id="PR00237">
    <property type="entry name" value="GPCRRHODOPSN"/>
</dbReference>
<keyword evidence="11" id="KW-0675">Receptor</keyword>
<proteinExistence type="predicted"/>
<feature type="transmembrane region" description="Helical" evidence="14">
    <location>
        <begin position="185"/>
        <end position="207"/>
    </location>
</feature>
<dbReference type="Pfam" id="PF00001">
    <property type="entry name" value="7tm_1"/>
    <property type="match status" value="1"/>
</dbReference>
<keyword evidence="2" id="KW-0600">Photoreceptor protein</keyword>
<dbReference type="GeneID" id="20231352"/>
<name>V4C2D5_LOTGI</name>
<dbReference type="InterPro" id="IPR050125">
    <property type="entry name" value="GPCR_opsins"/>
</dbReference>
<dbReference type="PROSITE" id="PS00238">
    <property type="entry name" value="OPSIN"/>
    <property type="match status" value="1"/>
</dbReference>
<dbReference type="PRINTS" id="PR01244">
    <property type="entry name" value="PEROPSIN"/>
</dbReference>
<feature type="non-terminal residue" evidence="16">
    <location>
        <position position="1"/>
    </location>
</feature>
<evidence type="ECO:0000256" key="13">
    <source>
        <dbReference type="ARBA" id="ARBA00023224"/>
    </source>
</evidence>
<comment type="subcellular location">
    <subcellularLocation>
        <location evidence="1">Membrane</location>
        <topology evidence="1">Multi-pass membrane protein</topology>
    </subcellularLocation>
</comment>
<dbReference type="OMA" id="WHHKVET"/>
<dbReference type="GO" id="GO:0007602">
    <property type="term" value="P:phototransduction"/>
    <property type="evidence" value="ECO:0007669"/>
    <property type="project" value="UniProtKB-KW"/>
</dbReference>
<evidence type="ECO:0000256" key="1">
    <source>
        <dbReference type="ARBA" id="ARBA00004141"/>
    </source>
</evidence>
<dbReference type="InterPro" id="IPR027430">
    <property type="entry name" value="Retinal_BS"/>
</dbReference>
<feature type="domain" description="G-protein coupled receptors family 1 profile" evidence="15">
    <location>
        <begin position="39"/>
        <end position="292"/>
    </location>
</feature>
<organism evidence="16 17">
    <name type="scientific">Lottia gigantea</name>
    <name type="common">Giant owl limpet</name>
    <dbReference type="NCBI Taxonomy" id="225164"/>
    <lineage>
        <taxon>Eukaryota</taxon>
        <taxon>Metazoa</taxon>
        <taxon>Spiralia</taxon>
        <taxon>Lophotrochozoa</taxon>
        <taxon>Mollusca</taxon>
        <taxon>Gastropoda</taxon>
        <taxon>Patellogastropoda</taxon>
        <taxon>Lottioidea</taxon>
        <taxon>Lottiidae</taxon>
        <taxon>Lottia</taxon>
    </lineage>
</organism>
<dbReference type="EMBL" id="KB201611">
    <property type="protein sequence ID" value="ESO95664.1"/>
    <property type="molecule type" value="Genomic_DNA"/>
</dbReference>
<evidence type="ECO:0000256" key="8">
    <source>
        <dbReference type="ARBA" id="ARBA00023040"/>
    </source>
</evidence>
<dbReference type="GO" id="GO:0007601">
    <property type="term" value="P:visual perception"/>
    <property type="evidence" value="ECO:0007669"/>
    <property type="project" value="InterPro"/>
</dbReference>
<evidence type="ECO:0000256" key="4">
    <source>
        <dbReference type="ARBA" id="ARBA00022692"/>
    </source>
</evidence>
<keyword evidence="12" id="KW-0325">Glycoprotein</keyword>
<evidence type="ECO:0000259" key="15">
    <source>
        <dbReference type="PROSITE" id="PS50262"/>
    </source>
</evidence>
<dbReference type="KEGG" id="lgi:LOTGIDRAFT_116468"/>
<dbReference type="PROSITE" id="PS50262">
    <property type="entry name" value="G_PROTEIN_RECEP_F1_2"/>
    <property type="match status" value="1"/>
</dbReference>
<dbReference type="HOGENOM" id="CLU_009579_3_0_1"/>